<feature type="compositionally biased region" description="Basic and acidic residues" evidence="1">
    <location>
        <begin position="9"/>
        <end position="24"/>
    </location>
</feature>
<accession>A0A1G9F964</accession>
<protein>
    <submittedName>
        <fullName evidence="2">Uncharacterized protein</fullName>
    </submittedName>
</protein>
<evidence type="ECO:0000313" key="3">
    <source>
        <dbReference type="Proteomes" id="UP000199213"/>
    </source>
</evidence>
<gene>
    <name evidence="2" type="ORF">SAMN04487820_11453</name>
</gene>
<keyword evidence="3" id="KW-1185">Reference proteome</keyword>
<feature type="region of interest" description="Disordered" evidence="1">
    <location>
        <begin position="1"/>
        <end position="28"/>
    </location>
</feature>
<name>A0A1G9F964_ACTMZ</name>
<reference evidence="3" key="1">
    <citation type="submission" date="2016-10" db="EMBL/GenBank/DDBJ databases">
        <authorList>
            <person name="Varghese N."/>
            <person name="Submissions S."/>
        </authorList>
    </citation>
    <scope>NUCLEOTIDE SEQUENCE [LARGE SCALE GENOMIC DNA]</scope>
    <source>
        <strain evidence="3">DSM 45460</strain>
    </source>
</reference>
<evidence type="ECO:0000256" key="1">
    <source>
        <dbReference type="SAM" id="MobiDB-lite"/>
    </source>
</evidence>
<dbReference type="Proteomes" id="UP000199213">
    <property type="component" value="Unassembled WGS sequence"/>
</dbReference>
<dbReference type="AlphaFoldDB" id="A0A1G9F964"/>
<sequence length="59" mass="6445">MLARSARTHQSERRTLLPERDPSHRQPSRLIAVLGYVTFGAAASRSGADGAKQCRPSPE</sequence>
<evidence type="ECO:0000313" key="2">
    <source>
        <dbReference type="EMBL" id="SDK84916.1"/>
    </source>
</evidence>
<dbReference type="EMBL" id="FNFM01000014">
    <property type="protein sequence ID" value="SDK84916.1"/>
    <property type="molecule type" value="Genomic_DNA"/>
</dbReference>
<proteinExistence type="predicted"/>
<organism evidence="2 3">
    <name type="scientific">Actinopolyspora mzabensis</name>
    <dbReference type="NCBI Taxonomy" id="995066"/>
    <lineage>
        <taxon>Bacteria</taxon>
        <taxon>Bacillati</taxon>
        <taxon>Actinomycetota</taxon>
        <taxon>Actinomycetes</taxon>
        <taxon>Actinopolysporales</taxon>
        <taxon>Actinopolysporaceae</taxon>
        <taxon>Actinopolyspora</taxon>
    </lineage>
</organism>